<feature type="domain" description="HTH tetR-type" evidence="7">
    <location>
        <begin position="26"/>
        <end position="85"/>
    </location>
</feature>
<keyword evidence="4" id="KW-0804">Transcription</keyword>
<evidence type="ECO:0000256" key="6">
    <source>
        <dbReference type="SAM" id="MobiDB-lite"/>
    </source>
</evidence>
<evidence type="ECO:0000256" key="1">
    <source>
        <dbReference type="ARBA" id="ARBA00022491"/>
    </source>
</evidence>
<reference evidence="8 9" key="1">
    <citation type="submission" date="2018-04" db="EMBL/GenBank/DDBJ databases">
        <title>Genomic Encyclopedia of Type Strains, Phase IV (KMG-IV): sequencing the most valuable type-strain genomes for metagenomic binning, comparative biology and taxonomic classification.</title>
        <authorList>
            <person name="Goeker M."/>
        </authorList>
    </citation>
    <scope>NUCLEOTIDE SEQUENCE [LARGE SCALE GENOMIC DNA]</scope>
    <source>
        <strain evidence="8 9">DSM 10065</strain>
    </source>
</reference>
<dbReference type="PANTHER" id="PTHR30055:SF181">
    <property type="entry name" value="BLR6905 PROTEIN"/>
    <property type="match status" value="1"/>
</dbReference>
<evidence type="ECO:0000256" key="2">
    <source>
        <dbReference type="ARBA" id="ARBA00023015"/>
    </source>
</evidence>
<evidence type="ECO:0000313" key="8">
    <source>
        <dbReference type="EMBL" id="PVY68218.1"/>
    </source>
</evidence>
<name>A0A2U1CQP8_9BURK</name>
<feature type="DNA-binding region" description="H-T-H motif" evidence="5">
    <location>
        <begin position="48"/>
        <end position="67"/>
    </location>
</feature>
<dbReference type="Gene3D" id="1.10.357.10">
    <property type="entry name" value="Tetracycline Repressor, domain 2"/>
    <property type="match status" value="1"/>
</dbReference>
<feature type="region of interest" description="Disordered" evidence="6">
    <location>
        <begin position="1"/>
        <end position="26"/>
    </location>
</feature>
<dbReference type="SUPFAM" id="SSF46689">
    <property type="entry name" value="Homeodomain-like"/>
    <property type="match status" value="1"/>
</dbReference>
<keyword evidence="2" id="KW-0805">Transcription regulation</keyword>
<dbReference type="GO" id="GO:0003700">
    <property type="term" value="F:DNA-binding transcription factor activity"/>
    <property type="evidence" value="ECO:0007669"/>
    <property type="project" value="TreeGrafter"/>
</dbReference>
<gene>
    <name evidence="8" type="ORF">C7440_0609</name>
</gene>
<evidence type="ECO:0000256" key="4">
    <source>
        <dbReference type="ARBA" id="ARBA00023163"/>
    </source>
</evidence>
<accession>A0A2U1CQP8</accession>
<dbReference type="InterPro" id="IPR050109">
    <property type="entry name" value="HTH-type_TetR-like_transc_reg"/>
</dbReference>
<keyword evidence="9" id="KW-1185">Reference proteome</keyword>
<dbReference type="STRING" id="1231391.GCA_000308195_02418"/>
<dbReference type="AlphaFoldDB" id="A0A2U1CQP8"/>
<keyword evidence="3 5" id="KW-0238">DNA-binding</keyword>
<dbReference type="EMBL" id="QEKO01000001">
    <property type="protein sequence ID" value="PVY68218.1"/>
    <property type="molecule type" value="Genomic_DNA"/>
</dbReference>
<dbReference type="RefSeq" id="WP_116517422.1">
    <property type="nucleotide sequence ID" value="NZ_JACCEX010000001.1"/>
</dbReference>
<dbReference type="PROSITE" id="PS01081">
    <property type="entry name" value="HTH_TETR_1"/>
    <property type="match status" value="1"/>
</dbReference>
<proteinExistence type="predicted"/>
<dbReference type="PANTHER" id="PTHR30055">
    <property type="entry name" value="HTH-TYPE TRANSCRIPTIONAL REGULATOR RUTR"/>
    <property type="match status" value="1"/>
</dbReference>
<evidence type="ECO:0000313" key="9">
    <source>
        <dbReference type="Proteomes" id="UP000246145"/>
    </source>
</evidence>
<evidence type="ECO:0000256" key="5">
    <source>
        <dbReference type="PROSITE-ProRule" id="PRU00335"/>
    </source>
</evidence>
<evidence type="ECO:0000259" key="7">
    <source>
        <dbReference type="PROSITE" id="PS50977"/>
    </source>
</evidence>
<dbReference type="InterPro" id="IPR009057">
    <property type="entry name" value="Homeodomain-like_sf"/>
</dbReference>
<dbReference type="PRINTS" id="PR00455">
    <property type="entry name" value="HTHTETR"/>
</dbReference>
<dbReference type="InterPro" id="IPR023772">
    <property type="entry name" value="DNA-bd_HTH_TetR-type_CS"/>
</dbReference>
<dbReference type="InterPro" id="IPR001647">
    <property type="entry name" value="HTH_TetR"/>
</dbReference>
<keyword evidence="1" id="KW-0678">Repressor</keyword>
<sequence length="236" mass="27402">MNDATHSPPPDAAGLAAPRTRRQPRDQRRAQILRESIAFFSEHGFSGSTHDLARQIGVTQPLLFRYFDSKEDLFEAIFKAVFTDQWQEDWPRLIRDRSLPLRERLARFYRSYLGVIFNRDWMRLYIYAGLADVAINRRFFEMVEHQILRPLCAELRAEFHMVPPEAEPITNDELDYVWMFHGGIFYHGIRRCAFGTSSDHEINPAMLEVSIDTFVSAAPNAIARLLRPPSQEGYSP</sequence>
<comment type="caution">
    <text evidence="8">The sequence shown here is derived from an EMBL/GenBank/DDBJ whole genome shotgun (WGS) entry which is preliminary data.</text>
</comment>
<dbReference type="Proteomes" id="UP000246145">
    <property type="component" value="Unassembled WGS sequence"/>
</dbReference>
<dbReference type="GO" id="GO:0000976">
    <property type="term" value="F:transcription cis-regulatory region binding"/>
    <property type="evidence" value="ECO:0007669"/>
    <property type="project" value="TreeGrafter"/>
</dbReference>
<protein>
    <submittedName>
        <fullName evidence="8">TetR family transcriptional regulator</fullName>
    </submittedName>
</protein>
<dbReference type="OrthoDB" id="9816320at2"/>
<dbReference type="PROSITE" id="PS50977">
    <property type="entry name" value="HTH_TETR_2"/>
    <property type="match status" value="1"/>
</dbReference>
<organism evidence="8 9">
    <name type="scientific">Pusillimonas noertemannii</name>
    <dbReference type="NCBI Taxonomy" id="305977"/>
    <lineage>
        <taxon>Bacteria</taxon>
        <taxon>Pseudomonadati</taxon>
        <taxon>Pseudomonadota</taxon>
        <taxon>Betaproteobacteria</taxon>
        <taxon>Burkholderiales</taxon>
        <taxon>Alcaligenaceae</taxon>
        <taxon>Pusillimonas</taxon>
    </lineage>
</organism>
<evidence type="ECO:0000256" key="3">
    <source>
        <dbReference type="ARBA" id="ARBA00023125"/>
    </source>
</evidence>
<dbReference type="Pfam" id="PF00440">
    <property type="entry name" value="TetR_N"/>
    <property type="match status" value="1"/>
</dbReference>